<keyword evidence="3 6" id="KW-0812">Transmembrane</keyword>
<keyword evidence="2" id="KW-1003">Cell membrane</keyword>
<feature type="transmembrane region" description="Helical" evidence="6">
    <location>
        <begin position="467"/>
        <end position="489"/>
    </location>
</feature>
<feature type="transmembrane region" description="Helical" evidence="6">
    <location>
        <begin position="7"/>
        <end position="29"/>
    </location>
</feature>
<feature type="transmembrane region" description="Helical" evidence="6">
    <location>
        <begin position="123"/>
        <end position="143"/>
    </location>
</feature>
<evidence type="ECO:0000256" key="6">
    <source>
        <dbReference type="SAM" id="Phobius"/>
    </source>
</evidence>
<dbReference type="GO" id="GO:0005886">
    <property type="term" value="C:plasma membrane"/>
    <property type="evidence" value="ECO:0007669"/>
    <property type="project" value="UniProtKB-SubCell"/>
</dbReference>
<reference evidence="7 8" key="1">
    <citation type="submission" date="2014-04" db="EMBL/GenBank/DDBJ databases">
        <title>Characterization and application of a salt tolerant electro-active bacterium.</title>
        <authorList>
            <person name="Yang L."/>
            <person name="Wei S."/>
            <person name="Tay Q.X.M."/>
        </authorList>
    </citation>
    <scope>NUCLEOTIDE SEQUENCE [LARGE SCALE GENOMIC DNA]</scope>
    <source>
        <strain evidence="7 8">LY1</strain>
    </source>
</reference>
<accession>A0A074KU90</accession>
<evidence type="ECO:0000256" key="5">
    <source>
        <dbReference type="ARBA" id="ARBA00023136"/>
    </source>
</evidence>
<dbReference type="RefSeq" id="WP_035079260.1">
    <property type="nucleotide sequence ID" value="NZ_JMIH01000037.1"/>
</dbReference>
<feature type="transmembrane region" description="Helical" evidence="6">
    <location>
        <begin position="89"/>
        <end position="111"/>
    </location>
</feature>
<protein>
    <submittedName>
        <fullName evidence="7">Flippase</fullName>
    </submittedName>
</protein>
<dbReference type="AlphaFoldDB" id="A0A074KU90"/>
<feature type="transmembrane region" description="Helical" evidence="6">
    <location>
        <begin position="184"/>
        <end position="207"/>
    </location>
</feature>
<feature type="transmembrane region" description="Helical" evidence="6">
    <location>
        <begin position="313"/>
        <end position="337"/>
    </location>
</feature>
<organism evidence="7 8">
    <name type="scientific">Anditalea andensis</name>
    <dbReference type="NCBI Taxonomy" id="1048983"/>
    <lineage>
        <taxon>Bacteria</taxon>
        <taxon>Pseudomonadati</taxon>
        <taxon>Bacteroidota</taxon>
        <taxon>Cytophagia</taxon>
        <taxon>Cytophagales</taxon>
        <taxon>Cytophagaceae</taxon>
        <taxon>Anditalea</taxon>
    </lineage>
</organism>
<evidence type="ECO:0000256" key="1">
    <source>
        <dbReference type="ARBA" id="ARBA00004651"/>
    </source>
</evidence>
<dbReference type="STRING" id="1048983.EL17_21175"/>
<dbReference type="Proteomes" id="UP000027821">
    <property type="component" value="Unassembled WGS sequence"/>
</dbReference>
<dbReference type="EMBL" id="JMIH01000037">
    <property type="protein sequence ID" value="KEO71835.1"/>
    <property type="molecule type" value="Genomic_DNA"/>
</dbReference>
<keyword evidence="5 6" id="KW-0472">Membrane</keyword>
<feature type="transmembrane region" description="Helical" evidence="6">
    <location>
        <begin position="155"/>
        <end position="178"/>
    </location>
</feature>
<comment type="subcellular location">
    <subcellularLocation>
        <location evidence="1">Cell membrane</location>
        <topology evidence="1">Multi-pass membrane protein</topology>
    </subcellularLocation>
</comment>
<feature type="transmembrane region" description="Helical" evidence="6">
    <location>
        <begin position="376"/>
        <end position="396"/>
    </location>
</feature>
<feature type="transmembrane region" description="Helical" evidence="6">
    <location>
        <begin position="402"/>
        <end position="423"/>
    </location>
</feature>
<feature type="transmembrane region" description="Helical" evidence="6">
    <location>
        <begin position="444"/>
        <end position="461"/>
    </location>
</feature>
<evidence type="ECO:0000256" key="3">
    <source>
        <dbReference type="ARBA" id="ARBA00022692"/>
    </source>
</evidence>
<feature type="transmembrane region" description="Helical" evidence="6">
    <location>
        <begin position="41"/>
        <end position="61"/>
    </location>
</feature>
<evidence type="ECO:0000313" key="8">
    <source>
        <dbReference type="Proteomes" id="UP000027821"/>
    </source>
</evidence>
<evidence type="ECO:0000256" key="2">
    <source>
        <dbReference type="ARBA" id="ARBA00022475"/>
    </source>
</evidence>
<comment type="caution">
    <text evidence="7">The sequence shown here is derived from an EMBL/GenBank/DDBJ whole genome shotgun (WGS) entry which is preliminary data.</text>
</comment>
<dbReference type="eggNOG" id="COG2244">
    <property type="taxonomic scope" value="Bacteria"/>
</dbReference>
<dbReference type="PANTHER" id="PTHR30250:SF26">
    <property type="entry name" value="PSMA PROTEIN"/>
    <property type="match status" value="1"/>
</dbReference>
<dbReference type="OrthoDB" id="5365632at2"/>
<dbReference type="InterPro" id="IPR050833">
    <property type="entry name" value="Poly_Biosynth_Transport"/>
</dbReference>
<evidence type="ECO:0000313" key="7">
    <source>
        <dbReference type="EMBL" id="KEO71835.1"/>
    </source>
</evidence>
<sequence length="513" mass="57482">MQASNRVALNTAILYARMVITMGITLYSTRLVLDALGDTDYGIFNLIAGIIIMLSFLNSAMATSTQRYLSFHQGQNDLEMQKKVFSNSLALHIMIGIVIVLGLEVGGLFFFDGFLNIPPERVIAAKTIYHFMSLTVFFTVVAVPFSGSLIANENMLWVAIVNIIEALLKLAIAIYVLYISGDRLIYFGFLTAGISLVSFFLYALYCLKRYPECDLSKVFTIDKPLLKDLSSFAGWNLFGALCIVSRNQGTAIILNLFYGVIINSAYGIANQVSAQLSFFSATLLRALNPQIMKSEGANDRQRMLRLSMMASKFGFFLMALFAIPCIFEMQVILELWLINIPDYTILFCSLMLVSAMANQLTVGLQSAAQATGKIKFYQSLVGTILLLNLPLAYLVLNQGFPPHWVIYTFILIEIVASTARLFFLRILAGLDIILYIQRVFIKEIIPVSVSVFTCWIIVNYLNFPFRFLLTGISSGIVFLLLIYFTGLCLDEKVLVDQLMNKARTRLKIKNQYA</sequence>
<evidence type="ECO:0000256" key="4">
    <source>
        <dbReference type="ARBA" id="ARBA00022989"/>
    </source>
</evidence>
<gene>
    <name evidence="7" type="ORF">EL17_21175</name>
</gene>
<proteinExistence type="predicted"/>
<keyword evidence="4 6" id="KW-1133">Transmembrane helix</keyword>
<keyword evidence="8" id="KW-1185">Reference proteome</keyword>
<feature type="transmembrane region" description="Helical" evidence="6">
    <location>
        <begin position="343"/>
        <end position="364"/>
    </location>
</feature>
<name>A0A074KU90_9BACT</name>
<dbReference type="PANTHER" id="PTHR30250">
    <property type="entry name" value="PST FAMILY PREDICTED COLANIC ACID TRANSPORTER"/>
    <property type="match status" value="1"/>
</dbReference>